<reference evidence="2" key="1">
    <citation type="submission" date="2022-11" db="UniProtKB">
        <authorList>
            <consortium name="WormBaseParasite"/>
        </authorList>
    </citation>
    <scope>IDENTIFICATION</scope>
</reference>
<sequence length="293" mass="33785">MALPENYKERNSMTFDFNNPEFGNPWDLFSTENVDNVNYNAGIPTFGRWRMDRNLQLPVLFQTDHKPIYDPLSFANPRYEPVFDPFYSSNYSSFESFIFSREEVKVACQGIPSCEFDYLMTGRRETGLDTLGFEKKFEDYKKRGETKLVSCGPLVKNPGVIKFPPGNNYLHGVTVTFTCKPEYFLHGDQQRTCVNGSWSPGWWVWCRSRSEEYALKWMTGILSSVAIVLAIVTIFVMCIIHGRQRQMEFIRRKYMKSPTTFSARKTPISIRLAGNVGSPEFSTTDFQGRTTSV</sequence>
<organism evidence="1 2">
    <name type="scientific">Panagrolaimus sp. JU765</name>
    <dbReference type="NCBI Taxonomy" id="591449"/>
    <lineage>
        <taxon>Eukaryota</taxon>
        <taxon>Metazoa</taxon>
        <taxon>Ecdysozoa</taxon>
        <taxon>Nematoda</taxon>
        <taxon>Chromadorea</taxon>
        <taxon>Rhabditida</taxon>
        <taxon>Tylenchina</taxon>
        <taxon>Panagrolaimomorpha</taxon>
        <taxon>Panagrolaimoidea</taxon>
        <taxon>Panagrolaimidae</taxon>
        <taxon>Panagrolaimus</taxon>
    </lineage>
</organism>
<evidence type="ECO:0000313" key="1">
    <source>
        <dbReference type="Proteomes" id="UP000887576"/>
    </source>
</evidence>
<dbReference type="Proteomes" id="UP000887576">
    <property type="component" value="Unplaced"/>
</dbReference>
<name>A0AC34QUY7_9BILA</name>
<evidence type="ECO:0000313" key="2">
    <source>
        <dbReference type="WBParaSite" id="JU765_v2.g19749.t1"/>
    </source>
</evidence>
<protein>
    <submittedName>
        <fullName evidence="2">Sushi domain-containing protein</fullName>
    </submittedName>
</protein>
<accession>A0AC34QUY7</accession>
<dbReference type="WBParaSite" id="JU765_v2.g19749.t1">
    <property type="protein sequence ID" value="JU765_v2.g19749.t1"/>
    <property type="gene ID" value="JU765_v2.g19749"/>
</dbReference>
<proteinExistence type="predicted"/>